<evidence type="ECO:0000256" key="1">
    <source>
        <dbReference type="ARBA" id="ARBA00005820"/>
    </source>
</evidence>
<organism evidence="7 8">
    <name type="scientific">Kibdelosporangium aridum</name>
    <dbReference type="NCBI Taxonomy" id="2030"/>
    <lineage>
        <taxon>Bacteria</taxon>
        <taxon>Bacillati</taxon>
        <taxon>Actinomycetota</taxon>
        <taxon>Actinomycetes</taxon>
        <taxon>Pseudonocardiales</taxon>
        <taxon>Pseudonocardiaceae</taxon>
        <taxon>Kibdelosporangium</taxon>
    </lineage>
</organism>
<dbReference type="RefSeq" id="WP_125727517.1">
    <property type="nucleotide sequence ID" value="NZ_QHKI01000021.1"/>
</dbReference>
<dbReference type="PANTHER" id="PTHR47691">
    <property type="entry name" value="REGULATOR-RELATED"/>
    <property type="match status" value="1"/>
</dbReference>
<evidence type="ECO:0000313" key="8">
    <source>
        <dbReference type="Proteomes" id="UP000287547"/>
    </source>
</evidence>
<comment type="similarity">
    <text evidence="1">Belongs to the AfsR/DnrI/RedD regulatory family.</text>
</comment>
<dbReference type="AlphaFoldDB" id="A0A428Z6K3"/>
<dbReference type="Gene3D" id="1.25.40.10">
    <property type="entry name" value="Tetratricopeptide repeat domain"/>
    <property type="match status" value="3"/>
</dbReference>
<feature type="domain" description="OmpR/PhoB-type" evidence="6">
    <location>
        <begin position="1"/>
        <end position="97"/>
    </location>
</feature>
<evidence type="ECO:0000313" key="7">
    <source>
        <dbReference type="EMBL" id="RSM82842.1"/>
    </source>
</evidence>
<evidence type="ECO:0000256" key="5">
    <source>
        <dbReference type="PROSITE-ProRule" id="PRU01091"/>
    </source>
</evidence>
<name>A0A428Z6K3_KIBAR</name>
<dbReference type="GO" id="GO:0006355">
    <property type="term" value="P:regulation of DNA-templated transcription"/>
    <property type="evidence" value="ECO:0007669"/>
    <property type="project" value="InterPro"/>
</dbReference>
<keyword evidence="4" id="KW-0804">Transcription</keyword>
<comment type="caution">
    <text evidence="7">The sequence shown here is derived from an EMBL/GenBank/DDBJ whole genome shotgun (WGS) entry which is preliminary data.</text>
</comment>
<dbReference type="FunFam" id="1.25.40.10:FF:000222">
    <property type="entry name" value="SARP family transcriptional regulator"/>
    <property type="match status" value="1"/>
</dbReference>
<dbReference type="InterPro" id="IPR036388">
    <property type="entry name" value="WH-like_DNA-bd_sf"/>
</dbReference>
<dbReference type="Pfam" id="PF25872">
    <property type="entry name" value="HTH_77"/>
    <property type="match status" value="1"/>
</dbReference>
<dbReference type="SMART" id="SM00862">
    <property type="entry name" value="Trans_reg_C"/>
    <property type="match status" value="1"/>
</dbReference>
<dbReference type="InterPro" id="IPR011990">
    <property type="entry name" value="TPR-like_helical_dom_sf"/>
</dbReference>
<dbReference type="GO" id="GO:0003677">
    <property type="term" value="F:DNA binding"/>
    <property type="evidence" value="ECO:0007669"/>
    <property type="project" value="UniProtKB-UniRule"/>
</dbReference>
<dbReference type="PANTHER" id="PTHR47691:SF3">
    <property type="entry name" value="HTH-TYPE TRANSCRIPTIONAL REGULATOR RV0890C-RELATED"/>
    <property type="match status" value="1"/>
</dbReference>
<keyword evidence="3 5" id="KW-0238">DNA-binding</keyword>
<evidence type="ECO:0000256" key="4">
    <source>
        <dbReference type="ARBA" id="ARBA00023163"/>
    </source>
</evidence>
<dbReference type="PRINTS" id="PR00364">
    <property type="entry name" value="DISEASERSIST"/>
</dbReference>
<dbReference type="InterPro" id="IPR016032">
    <property type="entry name" value="Sig_transdc_resp-reg_C-effctor"/>
</dbReference>
<dbReference type="SMART" id="SM00028">
    <property type="entry name" value="TPR"/>
    <property type="match status" value="5"/>
</dbReference>
<reference evidence="7 8" key="1">
    <citation type="submission" date="2018-05" db="EMBL/GenBank/DDBJ databases">
        <title>Evolution of GPA BGCs.</title>
        <authorList>
            <person name="Waglechner N."/>
            <person name="Wright G.D."/>
        </authorList>
    </citation>
    <scope>NUCLEOTIDE SEQUENCE [LARGE SCALE GENOMIC DNA]</scope>
    <source>
        <strain evidence="7 8">A82846</strain>
    </source>
</reference>
<dbReference type="OrthoDB" id="33864at2"/>
<dbReference type="InterPro" id="IPR058852">
    <property type="entry name" value="HTH_77"/>
</dbReference>
<dbReference type="GO" id="GO:0000160">
    <property type="term" value="P:phosphorelay signal transduction system"/>
    <property type="evidence" value="ECO:0007669"/>
    <property type="project" value="InterPro"/>
</dbReference>
<dbReference type="Pfam" id="PF00486">
    <property type="entry name" value="Trans_reg_C"/>
    <property type="match status" value="1"/>
</dbReference>
<protein>
    <submittedName>
        <fullName evidence="7">XRE family transcriptional regulator</fullName>
    </submittedName>
</protein>
<dbReference type="SUPFAM" id="SSF46894">
    <property type="entry name" value="C-terminal effector domain of the bipartite response regulators"/>
    <property type="match status" value="1"/>
</dbReference>
<dbReference type="InterPro" id="IPR049945">
    <property type="entry name" value="AAA_22"/>
</dbReference>
<dbReference type="Pfam" id="PF13424">
    <property type="entry name" value="TPR_12"/>
    <property type="match status" value="1"/>
</dbReference>
<dbReference type="InterPro" id="IPR001867">
    <property type="entry name" value="OmpR/PhoB-type_DNA-bd"/>
</dbReference>
<dbReference type="PROSITE" id="PS51755">
    <property type="entry name" value="OMPR_PHOB"/>
    <property type="match status" value="1"/>
</dbReference>
<gene>
    <name evidence="7" type="ORF">DMH04_24895</name>
</gene>
<accession>A0A428Z6K3</accession>
<dbReference type="SUPFAM" id="SSF48452">
    <property type="entry name" value="TPR-like"/>
    <property type="match status" value="2"/>
</dbReference>
<dbReference type="InterPro" id="IPR005158">
    <property type="entry name" value="BTAD"/>
</dbReference>
<dbReference type="Proteomes" id="UP000287547">
    <property type="component" value="Unassembled WGS sequence"/>
</dbReference>
<dbReference type="GO" id="GO:0016887">
    <property type="term" value="F:ATP hydrolysis activity"/>
    <property type="evidence" value="ECO:0007669"/>
    <property type="project" value="InterPro"/>
</dbReference>
<sequence length="962" mass="104785">MSANIDIRLLGPLEIAASRGPVVLHGSVQRTLVARLGVRPGETVSREALVDALWDELPPRTATKTLHSHLARLRHQLQDASLAGLIAAQGPGYALLAPAEAADVVRFEAMVDRGREALAGGATETAVESLRQALGLWRGDPLVECRPGEWVRAEAAHLTEIRLAATEYLISARLRVGEHLQLVGELEPLVIRYPFRERLWELLMLALYRSGRQADALAAFQRARTALVDELGIEPGRELHRLEAAILAADPTLELNAPRRTTTGAPVCRRLPVPLTSLIDREADKAALGDLAAGRRLVTLIGPGGCGKTRLAIAVATEHSEAVCFVDLTPLAEPELVPQAVTEAFGLRAQAAGRGAVDSLVDHLHDRSLLLVLDNCEHLVDACAHLVSALLPACPGLRVLATSRETLRVPGEAVYTLQPLATPDPEAVPAYDELLHYDSVRLFVERTRDAGGQIGTDGATAQGLATICAQLDGLPLALELAAARTAALPVLRIAEQLTGCFPALCSGSRTARPQHRAMRTAIRWSYDLLDDDERDLFRRLAVFVGGFDLPGVEALWPRADAVELLGRLVDKSLVVRERGNARYRLLDTIHRFAAEQLADDEKCADVRQRHAEFYLALAKQAQEHLDGADAVEWLDRLAAEHENFRAAMGWAVAQPNSTLALRLSVALTRYCQLRGHYRDGRRWLAAALDRGAHTPLILRGNALYGSAVLTFLQCDYDAAVPLAKQAMAMYESLNDLEGTARTRTLLGSIWREQADYPRALEFHRRALDTFREAGDARGIAEALQRCAFSAWLQGDFDPAQQWAQESLQRMRHLGDAEGAAGALLHLGAIAHYRGDQAQALRLLSEARQTSERTGCPEGIAWALNLLGLVHRATGSASATALLQQSLAVHRKLGDRWRMASVLEALAALACDERRWEHAAQLLDEAATLRAAINSPVPPCERPSHERTRAALATAEQIAALPR</sequence>
<dbReference type="InterPro" id="IPR027417">
    <property type="entry name" value="P-loop_NTPase"/>
</dbReference>
<dbReference type="CDD" id="cd15831">
    <property type="entry name" value="BTAD"/>
    <property type="match status" value="1"/>
</dbReference>
<dbReference type="InterPro" id="IPR019734">
    <property type="entry name" value="TPR_rpt"/>
</dbReference>
<dbReference type="Pfam" id="PF13401">
    <property type="entry name" value="AAA_22"/>
    <property type="match status" value="1"/>
</dbReference>
<dbReference type="Gene3D" id="3.40.50.300">
    <property type="entry name" value="P-loop containing nucleotide triphosphate hydrolases"/>
    <property type="match status" value="1"/>
</dbReference>
<evidence type="ECO:0000256" key="2">
    <source>
        <dbReference type="ARBA" id="ARBA00023015"/>
    </source>
</evidence>
<dbReference type="Pfam" id="PF03704">
    <property type="entry name" value="BTAD"/>
    <property type="match status" value="1"/>
</dbReference>
<feature type="DNA-binding region" description="OmpR/PhoB-type" evidence="5">
    <location>
        <begin position="1"/>
        <end position="97"/>
    </location>
</feature>
<dbReference type="EMBL" id="QHKI01000021">
    <property type="protein sequence ID" value="RSM82842.1"/>
    <property type="molecule type" value="Genomic_DNA"/>
</dbReference>
<evidence type="ECO:0000259" key="6">
    <source>
        <dbReference type="PROSITE" id="PS51755"/>
    </source>
</evidence>
<evidence type="ECO:0000256" key="3">
    <source>
        <dbReference type="ARBA" id="ARBA00023125"/>
    </source>
</evidence>
<dbReference type="SMART" id="SM01043">
    <property type="entry name" value="BTAD"/>
    <property type="match status" value="1"/>
</dbReference>
<dbReference type="Gene3D" id="1.10.10.10">
    <property type="entry name" value="Winged helix-like DNA-binding domain superfamily/Winged helix DNA-binding domain"/>
    <property type="match status" value="2"/>
</dbReference>
<dbReference type="SUPFAM" id="SSF52540">
    <property type="entry name" value="P-loop containing nucleoside triphosphate hydrolases"/>
    <property type="match status" value="1"/>
</dbReference>
<keyword evidence="2" id="KW-0805">Transcription regulation</keyword>
<proteinExistence type="inferred from homology"/>